<feature type="transmembrane region" description="Helical" evidence="1">
    <location>
        <begin position="29"/>
        <end position="52"/>
    </location>
</feature>
<feature type="transmembrane region" description="Helical" evidence="1">
    <location>
        <begin position="127"/>
        <end position="150"/>
    </location>
</feature>
<dbReference type="PANTHER" id="PTHR40076">
    <property type="entry name" value="MEMBRANE PROTEIN-RELATED"/>
    <property type="match status" value="1"/>
</dbReference>
<gene>
    <name evidence="2" type="ORF">LES8486_01002</name>
    <name evidence="3" type="ORF">LES9216_01149</name>
</gene>
<evidence type="ECO:0000313" key="5">
    <source>
        <dbReference type="Proteomes" id="UP000239237"/>
    </source>
</evidence>
<evidence type="ECO:0000313" key="2">
    <source>
        <dbReference type="EMBL" id="SPD92004.1"/>
    </source>
</evidence>
<keyword evidence="1" id="KW-1133">Transmembrane helix</keyword>
<keyword evidence="5" id="KW-1185">Reference proteome</keyword>
<dbReference type="EMBL" id="OKQU01000001">
    <property type="protein sequence ID" value="SPE07283.1"/>
    <property type="molecule type" value="Genomic_DNA"/>
</dbReference>
<reference evidence="3 4" key="1">
    <citation type="submission" date="2018-02" db="EMBL/GenBank/DDBJ databases">
        <authorList>
            <person name="Cohen D.B."/>
            <person name="Kent A.D."/>
        </authorList>
    </citation>
    <scope>NUCLEOTIDE SEQUENCE [LARGE SCALE GENOMIC DNA]</scope>
    <source>
        <strain evidence="3 4">CECT 9216</strain>
    </source>
</reference>
<sequence>MNQEPISIIDVKRDAKKLIKGRLGTAIKINIIAIIVTVVTLSMMTFTVYAMIKDTSLMSNTDVSSTTTSLDLNPSEVIVSVLQDAAGLTFMWSVSWTIIDWFNKPEKNPRFIQTFQIFNNGKFPQSLLLAVVQSMLTFLWTMLFTIPGLIKHYSYAQTYFSYKLDLDAGKQANALTDYITRSRKIMNGRKWELFLLDLSFIGWHLLGILTAGLAYIYVIPYLNATKVAYSRRLFKLNNEANEEQ</sequence>
<dbReference type="Proteomes" id="UP000237923">
    <property type="component" value="Unassembled WGS sequence"/>
</dbReference>
<organism evidence="3 4">
    <name type="scientific">Leuconostoc suionicum</name>
    <dbReference type="NCBI Taxonomy" id="1511761"/>
    <lineage>
        <taxon>Bacteria</taxon>
        <taxon>Bacillati</taxon>
        <taxon>Bacillota</taxon>
        <taxon>Bacilli</taxon>
        <taxon>Lactobacillales</taxon>
        <taxon>Lactobacillaceae</taxon>
        <taxon>Leuconostoc</taxon>
    </lineage>
</organism>
<keyword evidence="1" id="KW-0472">Membrane</keyword>
<reference evidence="2 5" key="2">
    <citation type="submission" date="2018-02" db="EMBL/GenBank/DDBJ databases">
        <authorList>
            <person name="Rodrigo-Torres L."/>
            <person name="Arahal R. D."/>
            <person name="Lucena T."/>
        </authorList>
    </citation>
    <scope>NUCLEOTIDE SEQUENCE [LARGE SCALE GENOMIC DNA]</scope>
    <source>
        <strain evidence="2 5">CECT 8486</strain>
    </source>
</reference>
<dbReference type="GeneID" id="99673655"/>
<accession>A0A2N9K9M9</accession>
<feature type="transmembrane region" description="Helical" evidence="1">
    <location>
        <begin position="77"/>
        <end position="102"/>
    </location>
</feature>
<dbReference type="EMBL" id="OKQR01000001">
    <property type="protein sequence ID" value="SPD92004.1"/>
    <property type="molecule type" value="Genomic_DNA"/>
</dbReference>
<proteinExistence type="predicted"/>
<feature type="transmembrane region" description="Helical" evidence="1">
    <location>
        <begin position="200"/>
        <end position="222"/>
    </location>
</feature>
<evidence type="ECO:0008006" key="6">
    <source>
        <dbReference type="Google" id="ProtNLM"/>
    </source>
</evidence>
<dbReference type="RefSeq" id="WP_072613214.1">
    <property type="nucleotide sequence ID" value="NZ_AP017935.1"/>
</dbReference>
<keyword evidence="1" id="KW-0812">Transmembrane</keyword>
<dbReference type="PANTHER" id="PTHR40076:SF1">
    <property type="entry name" value="MEMBRANE PROTEIN"/>
    <property type="match status" value="1"/>
</dbReference>
<evidence type="ECO:0000256" key="1">
    <source>
        <dbReference type="SAM" id="Phobius"/>
    </source>
</evidence>
<name>A0A2N9K9M9_9LACO</name>
<protein>
    <recommendedName>
        <fullName evidence="6">DUF975 family protein</fullName>
    </recommendedName>
</protein>
<dbReference type="AlphaFoldDB" id="A0A2N9K9M9"/>
<evidence type="ECO:0000313" key="3">
    <source>
        <dbReference type="EMBL" id="SPE07283.1"/>
    </source>
</evidence>
<dbReference type="KEGG" id="lsu:A6B45_02560"/>
<dbReference type="Proteomes" id="UP000239237">
    <property type="component" value="Unassembled WGS sequence"/>
</dbReference>
<dbReference type="Pfam" id="PF06161">
    <property type="entry name" value="DUF975"/>
    <property type="match status" value="1"/>
</dbReference>
<dbReference type="InterPro" id="IPR010380">
    <property type="entry name" value="DUF975"/>
</dbReference>
<evidence type="ECO:0000313" key="4">
    <source>
        <dbReference type="Proteomes" id="UP000237923"/>
    </source>
</evidence>